<dbReference type="InterPro" id="IPR038071">
    <property type="entry name" value="UROD/MetE-like_sf"/>
</dbReference>
<dbReference type="Pfam" id="PF01208">
    <property type="entry name" value="URO-D"/>
    <property type="match status" value="1"/>
</dbReference>
<dbReference type="PANTHER" id="PTHR47099:SF1">
    <property type="entry name" value="METHYLCOBAMIDE:COM METHYLTRANSFERASE MTBA"/>
    <property type="match status" value="1"/>
</dbReference>
<dbReference type="GO" id="GO:0004853">
    <property type="term" value="F:uroporphyrinogen decarboxylase activity"/>
    <property type="evidence" value="ECO:0007669"/>
    <property type="project" value="InterPro"/>
</dbReference>
<evidence type="ECO:0000259" key="1">
    <source>
        <dbReference type="Pfam" id="PF01208"/>
    </source>
</evidence>
<dbReference type="PANTHER" id="PTHR47099">
    <property type="entry name" value="METHYLCOBAMIDE:COM METHYLTRANSFERASE MTBA"/>
    <property type="match status" value="1"/>
</dbReference>
<comment type="caution">
    <text evidence="2">The sequence shown here is derived from an EMBL/GenBank/DDBJ whole genome shotgun (WGS) entry which is preliminary data.</text>
</comment>
<evidence type="ECO:0000313" key="2">
    <source>
        <dbReference type="EMBL" id="RLE13557.1"/>
    </source>
</evidence>
<gene>
    <name evidence="2" type="ORF">DRI96_02815</name>
</gene>
<name>A0A662DGC5_UNCAE</name>
<feature type="domain" description="Uroporphyrinogen decarboxylase (URO-D)" evidence="1">
    <location>
        <begin position="96"/>
        <end position="341"/>
    </location>
</feature>
<reference evidence="2 3" key="1">
    <citation type="submission" date="2018-06" db="EMBL/GenBank/DDBJ databases">
        <title>Extensive metabolic versatility and redundancy in microbially diverse, dynamic hydrothermal sediments.</title>
        <authorList>
            <person name="Dombrowski N."/>
            <person name="Teske A."/>
            <person name="Baker B.J."/>
        </authorList>
    </citation>
    <scope>NUCLEOTIDE SEQUENCE [LARGE SCALE GENOMIC DNA]</scope>
    <source>
        <strain evidence="2">B19_G9</strain>
    </source>
</reference>
<dbReference type="InterPro" id="IPR052024">
    <property type="entry name" value="Methanogen_methyltrans"/>
</dbReference>
<dbReference type="Proteomes" id="UP000267654">
    <property type="component" value="Unassembled WGS sequence"/>
</dbReference>
<sequence>MKQRGKMTGYERMMMALQLKQPDRVPIWELIIDPPVIKALYGDISYADFVEKENLDGITVVEDQKIEEIDSTTFKDEWGIIWKKEPSGLTYPSGGPIKSEKDLDKYKSPDPDAPWRLKTLVSYVKRFKGEKAVVFLGHEVFEFSHYLLGGMDKLFIYYITNPDFVLRVAEIISSYKCRVLQNAVDAGADILLTGDDYAGRKGTLMSPQHFKKFVLPYLKKAVEVAKKNNVPFIKHTDGNLWKIMDDLVNSGISALDPIEPIAGMDIGEVKEKYGEKICVVGNVDCTKVLTQGTLEEVEEAVKETIAKASPGGGHILASSNSIHPAVKPENYKKMIEVARRYGEYPLDPDMVKEYREKNYITKYGK</sequence>
<evidence type="ECO:0000313" key="3">
    <source>
        <dbReference type="Proteomes" id="UP000267654"/>
    </source>
</evidence>
<dbReference type="EMBL" id="QMQB01000082">
    <property type="protein sequence ID" value="RLE13557.1"/>
    <property type="molecule type" value="Genomic_DNA"/>
</dbReference>
<accession>A0A662DGC5</accession>
<protein>
    <recommendedName>
        <fullName evidence="1">Uroporphyrinogen decarboxylase (URO-D) domain-containing protein</fullName>
    </recommendedName>
</protein>
<organism evidence="2 3">
    <name type="scientific">Aerophobetes bacterium</name>
    <dbReference type="NCBI Taxonomy" id="2030807"/>
    <lineage>
        <taxon>Bacteria</taxon>
        <taxon>Candidatus Aerophobota</taxon>
    </lineage>
</organism>
<dbReference type="InterPro" id="IPR000257">
    <property type="entry name" value="Uroporphyrinogen_deCOase"/>
</dbReference>
<dbReference type="Gene3D" id="3.20.20.210">
    <property type="match status" value="1"/>
</dbReference>
<dbReference type="GO" id="GO:0006779">
    <property type="term" value="P:porphyrin-containing compound biosynthetic process"/>
    <property type="evidence" value="ECO:0007669"/>
    <property type="project" value="InterPro"/>
</dbReference>
<dbReference type="SUPFAM" id="SSF51726">
    <property type="entry name" value="UROD/MetE-like"/>
    <property type="match status" value="1"/>
</dbReference>
<proteinExistence type="predicted"/>
<dbReference type="AlphaFoldDB" id="A0A662DGC5"/>